<name>A0A233V3W4_FINMA</name>
<feature type="active site" description="Proton donor" evidence="10 11">
    <location>
        <position position="361"/>
    </location>
</feature>
<dbReference type="GO" id="GO:0043169">
    <property type="term" value="F:cation binding"/>
    <property type="evidence" value="ECO:0007669"/>
    <property type="project" value="InterPro"/>
</dbReference>
<dbReference type="FunFam" id="3.20.20.80:FF:000003">
    <property type="entry name" value="1,4-alpha-glucan branching enzyme GlgB"/>
    <property type="match status" value="1"/>
</dbReference>
<dbReference type="NCBIfam" id="TIGR01515">
    <property type="entry name" value="branching_enzym"/>
    <property type="match status" value="1"/>
</dbReference>
<dbReference type="SUPFAM" id="SSF81296">
    <property type="entry name" value="E set domains"/>
    <property type="match status" value="1"/>
</dbReference>
<dbReference type="EC" id="2.4.1.18" evidence="10"/>
<dbReference type="EMBL" id="NDYC01000026">
    <property type="protein sequence ID" value="OXZ27092.1"/>
    <property type="molecule type" value="Genomic_DNA"/>
</dbReference>
<dbReference type="Gene3D" id="2.60.40.10">
    <property type="entry name" value="Immunoglobulins"/>
    <property type="match status" value="1"/>
</dbReference>
<evidence type="ECO:0000256" key="2">
    <source>
        <dbReference type="ARBA" id="ARBA00002953"/>
    </source>
</evidence>
<evidence type="ECO:0000256" key="11">
    <source>
        <dbReference type="PIRSR" id="PIRSR000463-1"/>
    </source>
</evidence>
<proteinExistence type="inferred from homology"/>
<dbReference type="UniPathway" id="UPA00164"/>
<dbReference type="InterPro" id="IPR006047">
    <property type="entry name" value="GH13_cat_dom"/>
</dbReference>
<evidence type="ECO:0000259" key="12">
    <source>
        <dbReference type="SMART" id="SM00642"/>
    </source>
</evidence>
<accession>A0A233V3W4</accession>
<evidence type="ECO:0000256" key="3">
    <source>
        <dbReference type="ARBA" id="ARBA00004964"/>
    </source>
</evidence>
<dbReference type="HAMAP" id="MF_00685">
    <property type="entry name" value="GlgB"/>
    <property type="match status" value="1"/>
</dbReference>
<evidence type="ECO:0000313" key="14">
    <source>
        <dbReference type="Proteomes" id="UP000215413"/>
    </source>
</evidence>
<keyword evidence="6 10" id="KW-0328">Glycosyltransferase</keyword>
<evidence type="ECO:0000256" key="5">
    <source>
        <dbReference type="ARBA" id="ARBA00022600"/>
    </source>
</evidence>
<organism evidence="13 14">
    <name type="scientific">Finegoldia magna</name>
    <name type="common">Peptostreptococcus magnus</name>
    <dbReference type="NCBI Taxonomy" id="1260"/>
    <lineage>
        <taxon>Bacteria</taxon>
        <taxon>Bacillati</taxon>
        <taxon>Bacillota</taxon>
        <taxon>Tissierellia</taxon>
        <taxon>Tissierellales</taxon>
        <taxon>Peptoniphilaceae</taxon>
        <taxon>Finegoldia</taxon>
    </lineage>
</organism>
<dbReference type="SUPFAM" id="SSF51445">
    <property type="entry name" value="(Trans)glycosidases"/>
    <property type="match status" value="1"/>
</dbReference>
<dbReference type="GO" id="GO:0004553">
    <property type="term" value="F:hydrolase activity, hydrolyzing O-glycosyl compounds"/>
    <property type="evidence" value="ECO:0007669"/>
    <property type="project" value="InterPro"/>
</dbReference>
<dbReference type="InterPro" id="IPR006407">
    <property type="entry name" value="GlgB"/>
</dbReference>
<evidence type="ECO:0000313" key="13">
    <source>
        <dbReference type="EMBL" id="OXZ27092.1"/>
    </source>
</evidence>
<dbReference type="InterPro" id="IPR017853">
    <property type="entry name" value="GH"/>
</dbReference>
<dbReference type="NCBIfam" id="NF003811">
    <property type="entry name" value="PRK05402.1"/>
    <property type="match status" value="1"/>
</dbReference>
<dbReference type="PIRSF" id="PIRSF000463">
    <property type="entry name" value="GlgB"/>
    <property type="match status" value="1"/>
</dbReference>
<dbReference type="InterPro" id="IPR013783">
    <property type="entry name" value="Ig-like_fold"/>
</dbReference>
<dbReference type="Gene3D" id="3.20.20.80">
    <property type="entry name" value="Glycosidases"/>
    <property type="match status" value="1"/>
</dbReference>
<reference evidence="14" key="1">
    <citation type="submission" date="2017-04" db="EMBL/GenBank/DDBJ databases">
        <title>Finegoldia magna isolated from orthopedic joint implant-associated infections.</title>
        <authorList>
            <person name="Bjorklund S."/>
            <person name="Bruggemann H."/>
            <person name="Jensen A."/>
            <person name="Hellmark B."/>
            <person name="Soderquist B."/>
        </authorList>
    </citation>
    <scope>NUCLEOTIDE SEQUENCE [LARGE SCALE GENOMIC DNA]</scope>
    <source>
        <strain evidence="14">CCUG 54800</strain>
    </source>
</reference>
<evidence type="ECO:0000256" key="7">
    <source>
        <dbReference type="ARBA" id="ARBA00022679"/>
    </source>
</evidence>
<comment type="catalytic activity">
    <reaction evidence="1 10">
        <text>Transfers a segment of a (1-&gt;4)-alpha-D-glucan chain to a primary hydroxy group in a similar glucan chain.</text>
        <dbReference type="EC" id="2.4.1.18"/>
    </reaction>
</comment>
<dbReference type="Proteomes" id="UP000215413">
    <property type="component" value="Unassembled WGS sequence"/>
</dbReference>
<comment type="function">
    <text evidence="2 10">Catalyzes the formation of the alpha-1,6-glucosidic linkages in glycogen by scission of a 1,4-alpha-linked oligosaccharide from growing alpha-1,4-glucan chains and the subsequent attachment of the oligosaccharide to the alpha-1,6 position.</text>
</comment>
<comment type="similarity">
    <text evidence="4 10">Belongs to the glycosyl hydrolase 13 family. GlgB subfamily.</text>
</comment>
<keyword evidence="7 10" id="KW-0808">Transferase</keyword>
<dbReference type="GO" id="GO:0003844">
    <property type="term" value="F:1,4-alpha-glucan branching enzyme activity"/>
    <property type="evidence" value="ECO:0007669"/>
    <property type="project" value="UniProtKB-UniRule"/>
</dbReference>
<dbReference type="AlphaFoldDB" id="A0A233V3W4"/>
<keyword evidence="9 10" id="KW-0119">Carbohydrate metabolism</keyword>
<dbReference type="InterPro" id="IPR004193">
    <property type="entry name" value="Glyco_hydro_13_N"/>
</dbReference>
<keyword evidence="5 10" id="KW-0321">Glycogen metabolism</keyword>
<dbReference type="InterPro" id="IPR013780">
    <property type="entry name" value="Glyco_hydro_b"/>
</dbReference>
<dbReference type="InterPro" id="IPR014756">
    <property type="entry name" value="Ig_E-set"/>
</dbReference>
<evidence type="ECO:0000256" key="8">
    <source>
        <dbReference type="ARBA" id="ARBA00023056"/>
    </source>
</evidence>
<dbReference type="CDD" id="cd02855">
    <property type="entry name" value="E_set_GBE_prok_N"/>
    <property type="match status" value="1"/>
</dbReference>
<dbReference type="PANTHER" id="PTHR43651">
    <property type="entry name" value="1,4-ALPHA-GLUCAN-BRANCHING ENZYME"/>
    <property type="match status" value="1"/>
</dbReference>
<comment type="caution">
    <text evidence="13">The sequence shown here is derived from an EMBL/GenBank/DDBJ whole genome shotgun (WGS) entry which is preliminary data.</text>
</comment>
<dbReference type="Pfam" id="PF02922">
    <property type="entry name" value="CBM_48"/>
    <property type="match status" value="1"/>
</dbReference>
<dbReference type="SUPFAM" id="SSF51011">
    <property type="entry name" value="Glycosyl hydrolase domain"/>
    <property type="match status" value="1"/>
</dbReference>
<evidence type="ECO:0000256" key="9">
    <source>
        <dbReference type="ARBA" id="ARBA00023277"/>
    </source>
</evidence>
<dbReference type="GO" id="GO:0005978">
    <property type="term" value="P:glycogen biosynthetic process"/>
    <property type="evidence" value="ECO:0007669"/>
    <property type="project" value="UniProtKB-UniRule"/>
</dbReference>
<dbReference type="Gene3D" id="2.60.40.1180">
    <property type="entry name" value="Golgi alpha-mannosidase II"/>
    <property type="match status" value="1"/>
</dbReference>
<comment type="pathway">
    <text evidence="3 10">Glycan biosynthesis; glycogen biosynthesis.</text>
</comment>
<evidence type="ECO:0000256" key="4">
    <source>
        <dbReference type="ARBA" id="ARBA00009000"/>
    </source>
</evidence>
<evidence type="ECO:0000256" key="1">
    <source>
        <dbReference type="ARBA" id="ARBA00000826"/>
    </source>
</evidence>
<dbReference type="InterPro" id="IPR044143">
    <property type="entry name" value="GlgB_N_E_set_prok"/>
</dbReference>
<dbReference type="Pfam" id="PF02806">
    <property type="entry name" value="Alpha-amylase_C"/>
    <property type="match status" value="1"/>
</dbReference>
<dbReference type="InterPro" id="IPR006048">
    <property type="entry name" value="A-amylase/branching_C"/>
</dbReference>
<dbReference type="Pfam" id="PF00128">
    <property type="entry name" value="Alpha-amylase"/>
    <property type="match status" value="1"/>
</dbReference>
<gene>
    <name evidence="10" type="primary">glgB</name>
    <name evidence="13" type="ORF">B9N49_05810</name>
</gene>
<dbReference type="InterPro" id="IPR037439">
    <property type="entry name" value="Branching_enzy"/>
</dbReference>
<dbReference type="RefSeq" id="WP_094205917.1">
    <property type="nucleotide sequence ID" value="NZ_NDYC01000026.1"/>
</dbReference>
<comment type="subunit">
    <text evidence="10">Monomer.</text>
</comment>
<evidence type="ECO:0000256" key="10">
    <source>
        <dbReference type="HAMAP-Rule" id="MF_00685"/>
    </source>
</evidence>
<dbReference type="SMART" id="SM00642">
    <property type="entry name" value="Aamy"/>
    <property type="match status" value="1"/>
</dbReference>
<dbReference type="NCBIfam" id="NF008967">
    <property type="entry name" value="PRK12313.1"/>
    <property type="match status" value="1"/>
</dbReference>
<feature type="active site" description="Nucleophile" evidence="10 11">
    <location>
        <position position="311"/>
    </location>
</feature>
<dbReference type="PANTHER" id="PTHR43651:SF3">
    <property type="entry name" value="1,4-ALPHA-GLUCAN-BRANCHING ENZYME"/>
    <property type="match status" value="1"/>
</dbReference>
<dbReference type="CDD" id="cd11322">
    <property type="entry name" value="AmyAc_Glg_BE"/>
    <property type="match status" value="1"/>
</dbReference>
<sequence length="634" mass="75389">MEKYFYQGNNETDVYLFHEGNNNNLYKFLGSHIYSDGFGTYTRFLVWAPNAKHVNLVGDFNDWDDYSLPLQKLHDEQIWEICIRDVKIFDSYKYRIVTQDSEVLYKADPFAFHSELKPKTASKVYDIDGYKWNDKKWLTKREETDIFHSPMSIYEINLSSWRKLDENYLSYVQLADELVSYLKEMNYTHVEFMPLMEHPFDGSWGYQLTGLFAATSRFGCPKDLMYLIDKLHQNDIGVIMDWVPAHFCRDDFGLRKFDGSNLFEKSDQYLADNDQWGTLNFDFSKKEVVNFLISSALFWLKYYHLDGLRVDAVAYMIYLNFAGKDIRNEDGGYENKEAIEFIKKLNQTIKQEFPSAFVIAEESTSWPNVTKSVEENGLGFDFKWNMGWMNDIIKYMKMDPIFRKDHHNLLTFSIMYAFNENYILPFSHDEVVHMKNSMIGKMPGTYDDKFDQIRLLYSFMFAHPGKKLLFMGNDIGQFDEWNEYKDITWEVLEYERHQQLKHFMKDLNKFYRDNNEFYDLDTSYSGFQWEDVNNANESLVIFERINSKNEKIICIFNFTPVKREKYPVGVDCYALYSVVLNSSMKKYGGNLLRNKPYYSKNHGHNDRKFSIKVDIEPFSAMFIKLNKLRNINKK</sequence>
<dbReference type="GO" id="GO:0005829">
    <property type="term" value="C:cytosol"/>
    <property type="evidence" value="ECO:0007669"/>
    <property type="project" value="TreeGrafter"/>
</dbReference>
<protein>
    <recommendedName>
        <fullName evidence="10">1,4-alpha-glucan branching enzyme GlgB</fullName>
        <ecNumber evidence="10">2.4.1.18</ecNumber>
    </recommendedName>
    <alternativeName>
        <fullName evidence="10">1,4-alpha-D-glucan:1,4-alpha-D-glucan 6-glucosyl-transferase</fullName>
    </alternativeName>
    <alternativeName>
        <fullName evidence="10">Alpha-(1-&gt;4)-glucan branching enzyme</fullName>
    </alternativeName>
    <alternativeName>
        <fullName evidence="10">Glycogen branching enzyme</fullName>
        <shortName evidence="10">BE</shortName>
    </alternativeName>
</protein>
<feature type="domain" description="Glycosyl hydrolase family 13 catalytic" evidence="12">
    <location>
        <begin position="168"/>
        <end position="504"/>
    </location>
</feature>
<keyword evidence="8 10" id="KW-0320">Glycogen biosynthesis</keyword>
<evidence type="ECO:0000256" key="6">
    <source>
        <dbReference type="ARBA" id="ARBA00022676"/>
    </source>
</evidence>